<dbReference type="GO" id="GO:0003735">
    <property type="term" value="F:structural constituent of ribosome"/>
    <property type="evidence" value="ECO:0007669"/>
    <property type="project" value="InterPro"/>
</dbReference>
<name>A0A7C1I171_9CREN</name>
<dbReference type="EMBL" id="DSDY01000050">
    <property type="protein sequence ID" value="HDS10284.1"/>
    <property type="molecule type" value="Genomic_DNA"/>
</dbReference>
<keyword evidence="2 4" id="KW-0689">Ribosomal protein</keyword>
<dbReference type="GO" id="GO:1990904">
    <property type="term" value="C:ribonucleoprotein complex"/>
    <property type="evidence" value="ECO:0007669"/>
    <property type="project" value="UniProtKB-KW"/>
</dbReference>
<dbReference type="Pfam" id="PF01781">
    <property type="entry name" value="Ribosomal_L38e"/>
    <property type="match status" value="1"/>
</dbReference>
<sequence>MVVSDMPEEILYANLDDLLAKLKKLVERSEECRIKVNKDNIKLKVRTKRKLYTAVLTSEKAGVPKEALADKAKELASSAGCKNIVEIQ</sequence>
<evidence type="ECO:0000256" key="4">
    <source>
        <dbReference type="RuleBase" id="RU003445"/>
    </source>
</evidence>
<proteinExistence type="inferred from homology"/>
<organism evidence="5">
    <name type="scientific">Fervidicoccus fontis</name>
    <dbReference type="NCBI Taxonomy" id="683846"/>
    <lineage>
        <taxon>Archaea</taxon>
        <taxon>Thermoproteota</taxon>
        <taxon>Thermoprotei</taxon>
        <taxon>Fervidicoccales</taxon>
        <taxon>Fervidicoccaceae</taxon>
        <taxon>Fervidicoccus</taxon>
    </lineage>
</organism>
<accession>A0A7C1I171</accession>
<evidence type="ECO:0000256" key="2">
    <source>
        <dbReference type="ARBA" id="ARBA00022980"/>
    </source>
</evidence>
<comment type="caution">
    <text evidence="5">The sequence shown here is derived from an EMBL/GenBank/DDBJ whole genome shotgun (WGS) entry which is preliminary data.</text>
</comment>
<dbReference type="InterPro" id="IPR038464">
    <property type="entry name" value="Ribosomal_eL38_sf"/>
</dbReference>
<dbReference type="AlphaFoldDB" id="A0A7C1I171"/>
<gene>
    <name evidence="5" type="ORF">ENO04_01480</name>
</gene>
<protein>
    <submittedName>
        <fullName evidence="5">Uncharacterized protein</fullName>
    </submittedName>
</protein>
<dbReference type="GO" id="GO:0005840">
    <property type="term" value="C:ribosome"/>
    <property type="evidence" value="ECO:0007669"/>
    <property type="project" value="UniProtKB-KW"/>
</dbReference>
<keyword evidence="3 4" id="KW-0687">Ribonucleoprotein</keyword>
<dbReference type="InterPro" id="IPR002675">
    <property type="entry name" value="Ribosomal_eL38"/>
</dbReference>
<reference evidence="5" key="1">
    <citation type="journal article" date="2020" name="mSystems">
        <title>Genome- and Community-Level Interaction Insights into Carbon Utilization and Element Cycling Functions of Hydrothermarchaeota in Hydrothermal Sediment.</title>
        <authorList>
            <person name="Zhou Z."/>
            <person name="Liu Y."/>
            <person name="Xu W."/>
            <person name="Pan J."/>
            <person name="Luo Z.H."/>
            <person name="Li M."/>
        </authorList>
    </citation>
    <scope>NUCLEOTIDE SEQUENCE [LARGE SCALE GENOMIC DNA]</scope>
    <source>
        <strain evidence="5">SpSt-123</strain>
    </source>
</reference>
<dbReference type="GO" id="GO:0006412">
    <property type="term" value="P:translation"/>
    <property type="evidence" value="ECO:0007669"/>
    <property type="project" value="InterPro"/>
</dbReference>
<evidence type="ECO:0000256" key="1">
    <source>
        <dbReference type="ARBA" id="ARBA00007803"/>
    </source>
</evidence>
<comment type="similarity">
    <text evidence="1 4">Belongs to the eukaryotic ribosomal protein eL38 family.</text>
</comment>
<evidence type="ECO:0000313" key="5">
    <source>
        <dbReference type="EMBL" id="HDS10284.1"/>
    </source>
</evidence>
<dbReference type="Gene3D" id="3.30.720.90">
    <property type="match status" value="1"/>
</dbReference>
<evidence type="ECO:0000256" key="3">
    <source>
        <dbReference type="ARBA" id="ARBA00023274"/>
    </source>
</evidence>